<evidence type="ECO:0000313" key="2">
    <source>
        <dbReference type="EMBL" id="MCD7470576.1"/>
    </source>
</evidence>
<protein>
    <submittedName>
        <fullName evidence="2">Uncharacterized protein</fullName>
    </submittedName>
</protein>
<comment type="caution">
    <text evidence="2">The sequence shown here is derived from an EMBL/GenBank/DDBJ whole genome shotgun (WGS) entry which is preliminary data.</text>
</comment>
<feature type="region of interest" description="Disordered" evidence="1">
    <location>
        <begin position="58"/>
        <end position="82"/>
    </location>
</feature>
<reference evidence="2 3" key="1">
    <citation type="journal article" date="2021" name="BMC Genomics">
        <title>Datura genome reveals duplications of psychoactive alkaloid biosynthetic genes and high mutation rate following tissue culture.</title>
        <authorList>
            <person name="Rajewski A."/>
            <person name="Carter-House D."/>
            <person name="Stajich J."/>
            <person name="Litt A."/>
        </authorList>
    </citation>
    <scope>NUCLEOTIDE SEQUENCE [LARGE SCALE GENOMIC DNA]</scope>
    <source>
        <strain evidence="2">AR-01</strain>
    </source>
</reference>
<dbReference type="Proteomes" id="UP000823775">
    <property type="component" value="Unassembled WGS sequence"/>
</dbReference>
<sequence>MEMEINRHDEGEILKDHGGSLRVQLERRCMEEVEKVLEEFSQKGEFAFGSFWGVDEDENSGSSDSRTYPLNHPCGTMGRTKA</sequence>
<gene>
    <name evidence="2" type="ORF">HAX54_010545</name>
</gene>
<dbReference type="EMBL" id="JACEIK010001584">
    <property type="protein sequence ID" value="MCD7470576.1"/>
    <property type="molecule type" value="Genomic_DNA"/>
</dbReference>
<accession>A0ABS8TGH6</accession>
<evidence type="ECO:0000313" key="3">
    <source>
        <dbReference type="Proteomes" id="UP000823775"/>
    </source>
</evidence>
<evidence type="ECO:0000256" key="1">
    <source>
        <dbReference type="SAM" id="MobiDB-lite"/>
    </source>
</evidence>
<organism evidence="2 3">
    <name type="scientific">Datura stramonium</name>
    <name type="common">Jimsonweed</name>
    <name type="synonym">Common thornapple</name>
    <dbReference type="NCBI Taxonomy" id="4076"/>
    <lineage>
        <taxon>Eukaryota</taxon>
        <taxon>Viridiplantae</taxon>
        <taxon>Streptophyta</taxon>
        <taxon>Embryophyta</taxon>
        <taxon>Tracheophyta</taxon>
        <taxon>Spermatophyta</taxon>
        <taxon>Magnoliopsida</taxon>
        <taxon>eudicotyledons</taxon>
        <taxon>Gunneridae</taxon>
        <taxon>Pentapetalae</taxon>
        <taxon>asterids</taxon>
        <taxon>lamiids</taxon>
        <taxon>Solanales</taxon>
        <taxon>Solanaceae</taxon>
        <taxon>Solanoideae</taxon>
        <taxon>Datureae</taxon>
        <taxon>Datura</taxon>
    </lineage>
</organism>
<name>A0ABS8TGH6_DATST</name>
<proteinExistence type="predicted"/>
<keyword evidence="3" id="KW-1185">Reference proteome</keyword>